<evidence type="ECO:0000313" key="2">
    <source>
        <dbReference type="Proteomes" id="UP000249185"/>
    </source>
</evidence>
<organism evidence="1 2">
    <name type="scientific">Rhodovulum sulfidophilum</name>
    <name type="common">Rhodobacter sulfidophilus</name>
    <dbReference type="NCBI Taxonomy" id="35806"/>
    <lineage>
        <taxon>Bacteria</taxon>
        <taxon>Pseudomonadati</taxon>
        <taxon>Pseudomonadota</taxon>
        <taxon>Alphaproteobacteria</taxon>
        <taxon>Rhodobacterales</taxon>
        <taxon>Paracoccaceae</taxon>
        <taxon>Rhodovulum</taxon>
    </lineage>
</organism>
<sequence>MSVVVVETRSRPGQGLLRAALAAWRDQRARNIARREEARLRALGARLRRDAGLGAEEAARPGFDPVLLTGLAR</sequence>
<proteinExistence type="predicted"/>
<dbReference type="Proteomes" id="UP000249185">
    <property type="component" value="Unassembled WGS sequence"/>
</dbReference>
<comment type="caution">
    <text evidence="1">The sequence shown here is derived from an EMBL/GenBank/DDBJ whole genome shotgun (WGS) entry which is preliminary data.</text>
</comment>
<protein>
    <submittedName>
        <fullName evidence="1">Uncharacterized protein</fullName>
    </submittedName>
</protein>
<dbReference type="EMBL" id="QFPW01000014">
    <property type="protein sequence ID" value="PZQ47971.1"/>
    <property type="molecule type" value="Genomic_DNA"/>
</dbReference>
<gene>
    <name evidence="1" type="ORF">DI556_15860</name>
</gene>
<dbReference type="AlphaFoldDB" id="A0A2W5N381"/>
<reference evidence="1 2" key="1">
    <citation type="submission" date="2017-08" db="EMBL/GenBank/DDBJ databases">
        <title>Infants hospitalized years apart are colonized by the same room-sourced microbial strains.</title>
        <authorList>
            <person name="Brooks B."/>
            <person name="Olm M.R."/>
            <person name="Firek B.A."/>
            <person name="Baker R."/>
            <person name="Thomas B.C."/>
            <person name="Morowitz M.J."/>
            <person name="Banfield J.F."/>
        </authorList>
    </citation>
    <scope>NUCLEOTIDE SEQUENCE [LARGE SCALE GENOMIC DNA]</scope>
    <source>
        <strain evidence="1">S2_005_002_R2_34</strain>
    </source>
</reference>
<evidence type="ECO:0000313" key="1">
    <source>
        <dbReference type="EMBL" id="PZQ47971.1"/>
    </source>
</evidence>
<name>A0A2W5N381_RHOSU</name>
<accession>A0A2W5N381</accession>